<evidence type="ECO:0000256" key="5">
    <source>
        <dbReference type="ARBA" id="ARBA00023136"/>
    </source>
</evidence>
<feature type="compositionally biased region" description="Low complexity" evidence="8">
    <location>
        <begin position="156"/>
        <end position="165"/>
    </location>
</feature>
<feature type="compositionally biased region" description="Polar residues" evidence="8">
    <location>
        <begin position="709"/>
        <end position="723"/>
    </location>
</feature>
<feature type="compositionally biased region" description="Low complexity" evidence="8">
    <location>
        <begin position="963"/>
        <end position="988"/>
    </location>
</feature>
<feature type="compositionally biased region" description="Gly residues" evidence="8">
    <location>
        <begin position="1870"/>
        <end position="1881"/>
    </location>
</feature>
<feature type="compositionally biased region" description="Basic and acidic residues" evidence="8">
    <location>
        <begin position="175"/>
        <end position="184"/>
    </location>
</feature>
<keyword evidence="2" id="KW-0812">Transmembrane</keyword>
<dbReference type="InterPro" id="IPR029787">
    <property type="entry name" value="Nucleotide_cyclase"/>
</dbReference>
<feature type="compositionally biased region" description="Low complexity" evidence="8">
    <location>
        <begin position="1676"/>
        <end position="1701"/>
    </location>
</feature>
<feature type="region of interest" description="Disordered" evidence="8">
    <location>
        <begin position="1589"/>
        <end position="1630"/>
    </location>
</feature>
<evidence type="ECO:0000313" key="11">
    <source>
        <dbReference type="Proteomes" id="UP000650467"/>
    </source>
</evidence>
<comment type="subcellular location">
    <subcellularLocation>
        <location evidence="1">Membrane</location>
    </subcellularLocation>
</comment>
<dbReference type="GO" id="GO:0000166">
    <property type="term" value="F:nucleotide binding"/>
    <property type="evidence" value="ECO:0007669"/>
    <property type="project" value="UniProtKB-KW"/>
</dbReference>
<feature type="region of interest" description="Disordered" evidence="8">
    <location>
        <begin position="257"/>
        <end position="287"/>
    </location>
</feature>
<dbReference type="Pfam" id="PF00211">
    <property type="entry name" value="Guanylate_cyc"/>
    <property type="match status" value="1"/>
</dbReference>
<feature type="compositionally biased region" description="Gly residues" evidence="8">
    <location>
        <begin position="757"/>
        <end position="766"/>
    </location>
</feature>
<reference evidence="10" key="1">
    <citation type="journal article" date="2020" name="bioRxiv">
        <title>Comparative genomics of Chlamydomonas.</title>
        <authorList>
            <person name="Craig R.J."/>
            <person name="Hasan A.R."/>
            <person name="Ness R.W."/>
            <person name="Keightley P.D."/>
        </authorList>
    </citation>
    <scope>NUCLEOTIDE SEQUENCE</scope>
    <source>
        <strain evidence="10">SAG 7.73</strain>
    </source>
</reference>
<evidence type="ECO:0000256" key="3">
    <source>
        <dbReference type="ARBA" id="ARBA00022741"/>
    </source>
</evidence>
<sequence>MDAVGGTWHVAAAAGPTGAAAAGFGAGRADGGAAGGSSGRFGALIQQLLEALSEGLEFECVASVPESMSGLAAAVEQAYGRVSHMSTGTSSASWGLHGGAGGEVLLDDTDRALLDALVEPDEEQAAAELELALDPEADTRGGGASDDRLRATKGEPAAGAAAHAASPRHRRPRRSFSEVGERELSATAVQQQQHVALRMPGSAGDQGGATKAAPGAAGVASTAAAGRRGAREAEEAGGSAQGLPLASHMSAACAPNNDSAGSTLGSGGGFSSRTPARPPNAAVVHGNSTRSWASTCASAGPTTLDSTTAATTTIGGRLLAAGSLLAQETPAIAHVSSPASQLPMRPGAGVEAALQQQQPHRDSALETPDEGSAPAAGKPGHGDPGKGVAAHGHAAPSFGAPEPAVSAARHTPGEQLPAAGQMDQQPVWTAAAAATTTLAISPGVRGGSEAAARPAGAAADAHPQQPTGQPPAVGVIAIAGGGGGGRRAPSGGHGGVTAATLHSAFAHYAATADLSTSPFSSPRRAAGPALMEPAGLGSGGGQHRHASHSAAAAAAPSRALVLLAPEDVRVSGGSAYNSPVQLLPGGSASSSIALSAHQGVPSRSVSRIPSIHRNPSHTMQRLLQGAAAAVETRRRLLRRTMSEMTLPESASRSRPSPAAAAAALGGVTGGAGAGSGSSGLGPGRGSRGGHAADVTRRISTLTAPRPAHQPQTQSPRYGTSSNGFALGPHVTSAMAAAQAAAAAASRATGTPCAAASGSGGGAGGIRNGAASSGPRFIGRVLSESMYSENTAITTGCLAGATMALPSFGDTADSEALVGSLMAGYPDNNGGSAADGDPGRALNRRELGAAVAGGPGYQQQQQQQGLSWSRALSPRGVIAAQAGSLLRSAELQVMSSGGFGESIEARAVVLPVAAALSGGGRRQLSGRITSAAALQTLWDMDDDAAPAAVQGDGREGLEGRAAAGVLGSTGPADPAREAAAGDAAASRASPKGERVLLQLRSLMQAGAADPFSGLPTLSPPPPPAELPTPGLVGGSSLSMSAAAGTTLTTPTGTAAGKPGVPVSAARSLLAAVASSEFASSSAGIRTEGEDIFDTADGRAEPGAGPGASSNQGLLPAEGSHRGTGGSGSKGSGDAPDGTPAIEPATGNTSSLGPLPADREGAAVAAPLPALPRRIGFSGLGRGGSSLQRASMSNSLIARDFESIEEMRQSEDSPAAAGRSIPQPGLGMSAPGHSSISPLSHHGRDQGASPHQSPLQLSDSLQEADGIPGNAEPAPVEMRLPASLGSGPPIGGFAGRGSATGMGGSRPASLVSTPQPIAPASSAAVILAARGRTSNAAARRRSMPQLVMGGLAGAGAGAGTSQPPGIELVPLVGSAANAAAGGVAGGSSHSMHGMAPGRGRPLASESGYGAHVAGGSFMVLSAGLAAGAGGGRTAGVAAGRRPTTRDRVDLLLLGSRQREVAVSGSGVAGSGAGAGGAGAGGGGGGPCVDRSFRSQQLPVISFGLEALGGTGPAAGTGGASLTGGIELGGAAGGGGSTMFMETIGSGSEHASPSAAIDVESSRPGGLYAPGGGSAQWLPAVPLHLTSSAGSLCGGQGGSPTVAPGSWAEHGARAGDNGTAVTSGPQPPTFSGGFTRALAVAELQPDPHDAAHGRAGVREAEPSAGLPPPTRQQSQRSEAAGGMPAAAQAQPMPAGAMAGSAPPQHATAPGPAVASTPAGNVPPTKKRCWHRVHVALSHGAAAAAGGHEDAAAEQQHREGDVPLSSRGGGRTTGRGRGRSMVLTITQVDVTEVVEAQAQLTKLLEREHKVLESIYPRHVIEFLALHTNDAESEEAQRRERRERQAHRHSGEDRAGGGADTSHHAAAPAATGSAGTTGRGDSGPGGGNVARMASLATWHQAVTVLFADIVGFTTMCQTTAPLTVMAFLNNLFSRFDGLVDIYKVYKVETIGDCYMVAGGLVAHDDDGYKSVISEGEDPLHAVRVMEFAKAMLRASREVQLPHSGEPLEIRIGLHSGSVVSGVVGERMPRFCLFGDTVNTASRMESTARPGTIHVSAATRARLPNEAWRDRGLTQVKGKGDMRTYEWMGDGEGASAESGQQLKRLVGLYL</sequence>
<keyword evidence="5" id="KW-0472">Membrane</keyword>
<feature type="region of interest" description="Disordered" evidence="8">
    <location>
        <begin position="963"/>
        <end position="989"/>
    </location>
</feature>
<feature type="region of interest" description="Disordered" evidence="8">
    <location>
        <begin position="1462"/>
        <end position="1484"/>
    </location>
</feature>
<feature type="compositionally biased region" description="Low complexity" evidence="8">
    <location>
        <begin position="208"/>
        <end position="227"/>
    </location>
</feature>
<feature type="region of interest" description="Disordered" evidence="8">
    <location>
        <begin position="750"/>
        <end position="769"/>
    </location>
</feature>
<feature type="region of interest" description="Disordered" evidence="8">
    <location>
        <begin position="1644"/>
        <end position="1722"/>
    </location>
</feature>
<protein>
    <recommendedName>
        <fullName evidence="9">Guanylate cyclase domain-containing protein</fullName>
    </recommendedName>
</protein>
<dbReference type="PANTHER" id="PTHR11920:SF335">
    <property type="entry name" value="GUANYLATE CYCLASE"/>
    <property type="match status" value="1"/>
</dbReference>
<dbReference type="GO" id="GO:0004383">
    <property type="term" value="F:guanylate cyclase activity"/>
    <property type="evidence" value="ECO:0007669"/>
    <property type="project" value="TreeGrafter"/>
</dbReference>
<feature type="compositionally biased region" description="Gly residues" evidence="8">
    <location>
        <begin position="1120"/>
        <end position="1129"/>
    </location>
</feature>
<feature type="compositionally biased region" description="Basic and acidic residues" evidence="8">
    <location>
        <begin position="1644"/>
        <end position="1658"/>
    </location>
</feature>
<dbReference type="GO" id="GO:0035556">
    <property type="term" value="P:intracellular signal transduction"/>
    <property type="evidence" value="ECO:0007669"/>
    <property type="project" value="InterPro"/>
</dbReference>
<organism evidence="10 11">
    <name type="scientific">Chlamydomonas incerta</name>
    <dbReference type="NCBI Taxonomy" id="51695"/>
    <lineage>
        <taxon>Eukaryota</taxon>
        <taxon>Viridiplantae</taxon>
        <taxon>Chlorophyta</taxon>
        <taxon>core chlorophytes</taxon>
        <taxon>Chlorophyceae</taxon>
        <taxon>CS clade</taxon>
        <taxon>Chlamydomonadales</taxon>
        <taxon>Chlamydomonadaceae</taxon>
        <taxon>Chlamydomonas</taxon>
    </lineage>
</organism>
<dbReference type="PROSITE" id="PS50125">
    <property type="entry name" value="GUANYLATE_CYCLASE_2"/>
    <property type="match status" value="1"/>
</dbReference>
<dbReference type="PANTHER" id="PTHR11920">
    <property type="entry name" value="GUANYLYL CYCLASE"/>
    <property type="match status" value="1"/>
</dbReference>
<keyword evidence="4" id="KW-1133">Transmembrane helix</keyword>
<evidence type="ECO:0000313" key="10">
    <source>
        <dbReference type="EMBL" id="KAG2433319.1"/>
    </source>
</evidence>
<accession>A0A835W184</accession>
<evidence type="ECO:0000256" key="8">
    <source>
        <dbReference type="SAM" id="MobiDB-lite"/>
    </source>
</evidence>
<feature type="region of interest" description="Disordered" evidence="8">
    <location>
        <begin position="1826"/>
        <end position="1881"/>
    </location>
</feature>
<feature type="region of interest" description="Disordered" evidence="8">
    <location>
        <begin position="1203"/>
        <end position="1313"/>
    </location>
</feature>
<dbReference type="InterPro" id="IPR018297">
    <property type="entry name" value="A/G_cyclase_CS"/>
</dbReference>
<dbReference type="PROSITE" id="PS00452">
    <property type="entry name" value="GUANYLATE_CYCLASE_1"/>
    <property type="match status" value="1"/>
</dbReference>
<dbReference type="OrthoDB" id="10659445at2759"/>
<dbReference type="Proteomes" id="UP000650467">
    <property type="component" value="Unassembled WGS sequence"/>
</dbReference>
<feature type="region of interest" description="Disordered" evidence="8">
    <location>
        <begin position="442"/>
        <end position="473"/>
    </location>
</feature>
<evidence type="ECO:0000256" key="1">
    <source>
        <dbReference type="ARBA" id="ARBA00004370"/>
    </source>
</evidence>
<feature type="region of interest" description="Disordered" evidence="8">
    <location>
        <begin position="1093"/>
        <end position="1156"/>
    </location>
</feature>
<comment type="similarity">
    <text evidence="7">Belongs to the adenylyl cyclase class-4/guanylyl cyclase family.</text>
</comment>
<feature type="region of interest" description="Disordered" evidence="8">
    <location>
        <begin position="129"/>
        <end position="243"/>
    </location>
</feature>
<dbReference type="GO" id="GO:0007168">
    <property type="term" value="P:receptor guanylyl cyclase signaling pathway"/>
    <property type="evidence" value="ECO:0007669"/>
    <property type="project" value="TreeGrafter"/>
</dbReference>
<feature type="compositionally biased region" description="Low complexity" evidence="8">
    <location>
        <begin position="1859"/>
        <end position="1869"/>
    </location>
</feature>
<dbReference type="EMBL" id="JAEHOC010000019">
    <property type="protein sequence ID" value="KAG2433319.1"/>
    <property type="molecule type" value="Genomic_DNA"/>
</dbReference>
<feature type="compositionally biased region" description="Basic and acidic residues" evidence="8">
    <location>
        <begin position="1743"/>
        <end position="1757"/>
    </location>
</feature>
<dbReference type="GO" id="GO:0004016">
    <property type="term" value="F:adenylate cyclase activity"/>
    <property type="evidence" value="ECO:0007669"/>
    <property type="project" value="TreeGrafter"/>
</dbReference>
<evidence type="ECO:0000256" key="4">
    <source>
        <dbReference type="ARBA" id="ARBA00022989"/>
    </source>
</evidence>
<feature type="region of interest" description="Disordered" evidence="8">
    <location>
        <begin position="1009"/>
        <end position="1028"/>
    </location>
</feature>
<dbReference type="InterPro" id="IPR001054">
    <property type="entry name" value="A/G_cyclase"/>
</dbReference>
<dbReference type="Gene3D" id="3.30.70.1230">
    <property type="entry name" value="Nucleotide cyclase"/>
    <property type="match status" value="1"/>
</dbReference>
<feature type="compositionally biased region" description="Basic and acidic residues" evidence="8">
    <location>
        <begin position="1830"/>
        <end position="1850"/>
    </location>
</feature>
<dbReference type="GO" id="GO:0005886">
    <property type="term" value="C:plasma membrane"/>
    <property type="evidence" value="ECO:0007669"/>
    <property type="project" value="TreeGrafter"/>
</dbReference>
<feature type="region of interest" description="Disordered" evidence="8">
    <location>
        <begin position="641"/>
        <end position="724"/>
    </location>
</feature>
<name>A0A835W184_CHLIN</name>
<dbReference type="SMART" id="SM00044">
    <property type="entry name" value="CYCc"/>
    <property type="match status" value="1"/>
</dbReference>
<feature type="compositionally biased region" description="Gly residues" evidence="8">
    <location>
        <begin position="1464"/>
        <end position="1484"/>
    </location>
</feature>
<feature type="compositionally biased region" description="Gly residues" evidence="8">
    <location>
        <begin position="1286"/>
        <end position="1302"/>
    </location>
</feature>
<feature type="region of interest" description="Disordered" evidence="8">
    <location>
        <begin position="336"/>
        <end position="410"/>
    </location>
</feature>
<feature type="compositionally biased region" description="Pro residues" evidence="8">
    <location>
        <begin position="1016"/>
        <end position="1025"/>
    </location>
</feature>
<evidence type="ECO:0000256" key="6">
    <source>
        <dbReference type="ARBA" id="ARBA00023239"/>
    </source>
</evidence>
<feature type="compositionally biased region" description="Gly residues" evidence="8">
    <location>
        <begin position="666"/>
        <end position="688"/>
    </location>
</feature>
<feature type="compositionally biased region" description="Low complexity" evidence="8">
    <location>
        <begin position="649"/>
        <end position="665"/>
    </location>
</feature>
<evidence type="ECO:0000259" key="9">
    <source>
        <dbReference type="PROSITE" id="PS50125"/>
    </source>
</evidence>
<feature type="compositionally biased region" description="Polar residues" evidence="8">
    <location>
        <begin position="1247"/>
        <end position="1259"/>
    </location>
</feature>
<feature type="compositionally biased region" description="Low complexity" evidence="8">
    <location>
        <begin position="450"/>
        <end position="461"/>
    </location>
</feature>
<feature type="region of interest" description="Disordered" evidence="8">
    <location>
        <begin position="1737"/>
        <end position="1776"/>
    </location>
</feature>
<comment type="caution">
    <text evidence="10">The sequence shown here is derived from an EMBL/GenBank/DDBJ whole genome shotgun (WGS) entry which is preliminary data.</text>
</comment>
<gene>
    <name evidence="10" type="ORF">HXX76_008385</name>
</gene>
<feature type="domain" description="Guanylate cyclase" evidence="9">
    <location>
        <begin position="1898"/>
        <end position="2039"/>
    </location>
</feature>
<dbReference type="GO" id="GO:0001653">
    <property type="term" value="F:peptide receptor activity"/>
    <property type="evidence" value="ECO:0007669"/>
    <property type="project" value="TreeGrafter"/>
</dbReference>
<feature type="region of interest" description="Disordered" evidence="8">
    <location>
        <begin position="516"/>
        <end position="544"/>
    </location>
</feature>
<keyword evidence="3" id="KW-0547">Nucleotide-binding</keyword>
<dbReference type="SUPFAM" id="SSF55073">
    <property type="entry name" value="Nucleotide cyclase"/>
    <property type="match status" value="1"/>
</dbReference>
<dbReference type="CDD" id="cd07302">
    <property type="entry name" value="CHD"/>
    <property type="match status" value="1"/>
</dbReference>
<evidence type="ECO:0000256" key="2">
    <source>
        <dbReference type="ARBA" id="ARBA00022692"/>
    </source>
</evidence>
<evidence type="ECO:0000256" key="7">
    <source>
        <dbReference type="RuleBase" id="RU000405"/>
    </source>
</evidence>
<proteinExistence type="inferred from homology"/>
<keyword evidence="6 7" id="KW-0456">Lyase</keyword>
<dbReference type="InterPro" id="IPR050401">
    <property type="entry name" value="Cyclic_nucleotide_synthase"/>
</dbReference>
<keyword evidence="11" id="KW-1185">Reference proteome</keyword>